<accession>A0ACC0VLM4</accession>
<keyword evidence="2" id="KW-1185">Reference proteome</keyword>
<organism evidence="1 2">
    <name type="scientific">Peronosclerospora sorghi</name>
    <dbReference type="NCBI Taxonomy" id="230839"/>
    <lineage>
        <taxon>Eukaryota</taxon>
        <taxon>Sar</taxon>
        <taxon>Stramenopiles</taxon>
        <taxon>Oomycota</taxon>
        <taxon>Peronosporomycetes</taxon>
        <taxon>Peronosporales</taxon>
        <taxon>Peronosporaceae</taxon>
        <taxon>Peronosclerospora</taxon>
    </lineage>
</organism>
<dbReference type="EMBL" id="CM047587">
    <property type="protein sequence ID" value="KAI9907107.1"/>
    <property type="molecule type" value="Genomic_DNA"/>
</dbReference>
<reference evidence="1 2" key="1">
    <citation type="journal article" date="2022" name="bioRxiv">
        <title>The genome of the oomycete Peronosclerospora sorghi, a cosmopolitan pathogen of maize and sorghum, is inflated with dispersed pseudogenes.</title>
        <authorList>
            <person name="Fletcher K."/>
            <person name="Martin F."/>
            <person name="Isakeit T."/>
            <person name="Cavanaugh K."/>
            <person name="Magill C."/>
            <person name="Michelmore R."/>
        </authorList>
    </citation>
    <scope>NUCLEOTIDE SEQUENCE [LARGE SCALE GENOMIC DNA]</scope>
    <source>
        <strain evidence="1">P6</strain>
    </source>
</reference>
<gene>
    <name evidence="1" type="ORF">PsorP6_003939</name>
</gene>
<proteinExistence type="predicted"/>
<protein>
    <submittedName>
        <fullName evidence="1">Uncharacterized protein</fullName>
    </submittedName>
</protein>
<sequence length="198" mass="22499">MGRFIEKVGAIATFTLETQVVQYARLAKEVTPSADGKSYYINTDDLKHLQSVNDYFDVAMLDEGERMLHFMAALPDSAHSPLYIRSGRDNESDLTQSFEVQDRALSSSLILTRFLLHRPALLLPLHPLSRSESYSVSWVFLSRGFVPYLVSRPSRIDNKKKRKQGVPSRDDNLCCCHPYATVLPIGSWTWSCETDLPR</sequence>
<evidence type="ECO:0000313" key="2">
    <source>
        <dbReference type="Proteomes" id="UP001163321"/>
    </source>
</evidence>
<comment type="caution">
    <text evidence="1">The sequence shown here is derived from an EMBL/GenBank/DDBJ whole genome shotgun (WGS) entry which is preliminary data.</text>
</comment>
<evidence type="ECO:0000313" key="1">
    <source>
        <dbReference type="EMBL" id="KAI9907107.1"/>
    </source>
</evidence>
<dbReference type="Proteomes" id="UP001163321">
    <property type="component" value="Chromosome 8"/>
</dbReference>
<name>A0ACC0VLM4_9STRA</name>